<dbReference type="InterPro" id="IPR035990">
    <property type="entry name" value="TIM_sf"/>
</dbReference>
<evidence type="ECO:0000256" key="3">
    <source>
        <dbReference type="ARBA" id="ARBA00023235"/>
    </source>
</evidence>
<dbReference type="GO" id="GO:0005829">
    <property type="term" value="C:cytosol"/>
    <property type="evidence" value="ECO:0007669"/>
    <property type="project" value="TreeGrafter"/>
</dbReference>
<dbReference type="OMA" id="HTEVICA"/>
<evidence type="ECO:0000313" key="5">
    <source>
        <dbReference type="EMBL" id="KAA8497169.1"/>
    </source>
</evidence>
<dbReference type="SUPFAM" id="SSF51351">
    <property type="entry name" value="Triosephosphate isomerase (TIM)"/>
    <property type="match status" value="1"/>
</dbReference>
<dbReference type="NCBIfam" id="TIGR00419">
    <property type="entry name" value="tim"/>
    <property type="match status" value="1"/>
</dbReference>
<dbReference type="InterPro" id="IPR020861">
    <property type="entry name" value="Triosephosphate_isomerase_AS"/>
</dbReference>
<dbReference type="EC" id="5.3.1.1" evidence="4"/>
<evidence type="ECO:0000256" key="2">
    <source>
        <dbReference type="ARBA" id="ARBA00011738"/>
    </source>
</evidence>
<dbReference type="PANTHER" id="PTHR21139">
    <property type="entry name" value="TRIOSEPHOSPHATE ISOMERASE"/>
    <property type="match status" value="1"/>
</dbReference>
<keyword evidence="3 4" id="KW-0413">Isomerase</keyword>
<dbReference type="HAMAP" id="MF_00147_B">
    <property type="entry name" value="TIM_B"/>
    <property type="match status" value="1"/>
</dbReference>
<dbReference type="Pfam" id="PF00121">
    <property type="entry name" value="TIM"/>
    <property type="match status" value="1"/>
</dbReference>
<keyword evidence="6" id="KW-1185">Reference proteome</keyword>
<accession>A0A5J4YZW8</accession>
<evidence type="ECO:0000313" key="6">
    <source>
        <dbReference type="Proteomes" id="UP000324585"/>
    </source>
</evidence>
<dbReference type="EMBL" id="VRMN01000002">
    <property type="protein sequence ID" value="KAA8497169.1"/>
    <property type="molecule type" value="Genomic_DNA"/>
</dbReference>
<dbReference type="FunFam" id="3.20.20.70:FF:000025">
    <property type="entry name" value="Triosephosphate isomerase"/>
    <property type="match status" value="1"/>
</dbReference>
<dbReference type="UniPathway" id="UPA00138"/>
<dbReference type="AlphaFoldDB" id="A0A5J4YZW8"/>
<keyword evidence="4" id="KW-0312">Gluconeogenesis</keyword>
<proteinExistence type="inferred from homology"/>
<dbReference type="GO" id="GO:0004807">
    <property type="term" value="F:triose-phosphate isomerase activity"/>
    <property type="evidence" value="ECO:0007669"/>
    <property type="project" value="UniProtKB-EC"/>
</dbReference>
<dbReference type="PANTHER" id="PTHR21139:SF2">
    <property type="entry name" value="TRIOSEPHOSPHATE ISOMERASE"/>
    <property type="match status" value="1"/>
</dbReference>
<dbReference type="CDD" id="cd00311">
    <property type="entry name" value="TIM"/>
    <property type="match status" value="1"/>
</dbReference>
<organism evidence="5 6">
    <name type="scientific">Porphyridium purpureum</name>
    <name type="common">Red alga</name>
    <name type="synonym">Porphyridium cruentum</name>
    <dbReference type="NCBI Taxonomy" id="35688"/>
    <lineage>
        <taxon>Eukaryota</taxon>
        <taxon>Rhodophyta</taxon>
        <taxon>Bangiophyceae</taxon>
        <taxon>Porphyridiales</taxon>
        <taxon>Porphyridiaceae</taxon>
        <taxon>Porphyridium</taxon>
    </lineage>
</organism>
<dbReference type="Gene3D" id="3.20.20.70">
    <property type="entry name" value="Aldolase class I"/>
    <property type="match status" value="1"/>
</dbReference>
<dbReference type="GO" id="GO:0046166">
    <property type="term" value="P:glyceraldehyde-3-phosphate biosynthetic process"/>
    <property type="evidence" value="ECO:0007669"/>
    <property type="project" value="TreeGrafter"/>
</dbReference>
<comment type="similarity">
    <text evidence="1 4">Belongs to the triosephosphate isomerase family.</text>
</comment>
<reference evidence="6" key="1">
    <citation type="journal article" date="2019" name="Nat. Commun.">
        <title>Expansion of phycobilisome linker gene families in mesophilic red algae.</title>
        <authorList>
            <person name="Lee J."/>
            <person name="Kim D."/>
            <person name="Bhattacharya D."/>
            <person name="Yoon H.S."/>
        </authorList>
    </citation>
    <scope>NUCLEOTIDE SEQUENCE [LARGE SCALE GENOMIC DNA]</scope>
    <source>
        <strain evidence="6">CCMP 1328</strain>
    </source>
</reference>
<sequence length="302" mass="32306">MQAFVTGFSASGAAGRGNDGVAAKSHIRGAPHVTHARRVARVATLSMGADRVFFVGGNWKCNGSKSEIKTLVESFNKDAPTTSDVEVVVGAPLPYLEYTRGLLRSDWGVSAQNCWIGKGGAYTGEVTADMLADVGTDWVILGHSERRNLPELKESDATIATKTVYAISKGVSVMYCIGELLEERESGQTIAVCERQLKALGDVIGSDWSKIVIAYEPVWAIGTGKVATPEQAEEVHEAIRKWLAANVSQQVADSTRILYGGSVSPANCDELAKKPNIDGFLVGGASLKPDFVKIVESYKQKV</sequence>
<dbReference type="PROSITE" id="PS00171">
    <property type="entry name" value="TIM_1"/>
    <property type="match status" value="1"/>
</dbReference>
<dbReference type="GO" id="GO:0006094">
    <property type="term" value="P:gluconeogenesis"/>
    <property type="evidence" value="ECO:0007669"/>
    <property type="project" value="UniProtKB-UniPathway"/>
</dbReference>
<evidence type="ECO:0000256" key="1">
    <source>
        <dbReference type="ARBA" id="ARBA00007422"/>
    </source>
</evidence>
<comment type="caution">
    <text evidence="5">The sequence shown here is derived from an EMBL/GenBank/DDBJ whole genome shotgun (WGS) entry which is preliminary data.</text>
</comment>
<protein>
    <recommendedName>
        <fullName evidence="4">Triosephosphate isomerase</fullName>
        <ecNumber evidence="4">5.3.1.1</ecNumber>
    </recommendedName>
</protein>
<dbReference type="UniPathway" id="UPA00109">
    <property type="reaction ID" value="UER00189"/>
</dbReference>
<comment type="subunit">
    <text evidence="2">Homodimer.</text>
</comment>
<gene>
    <name evidence="5" type="ORF">FVE85_0898</name>
</gene>
<dbReference type="Proteomes" id="UP000324585">
    <property type="component" value="Unassembled WGS sequence"/>
</dbReference>
<dbReference type="OrthoDB" id="6715177at2759"/>
<dbReference type="InterPro" id="IPR013785">
    <property type="entry name" value="Aldolase_TIM"/>
</dbReference>
<dbReference type="InterPro" id="IPR022896">
    <property type="entry name" value="TrioseP_Isoase_bac/euk"/>
</dbReference>
<evidence type="ECO:0000256" key="4">
    <source>
        <dbReference type="RuleBase" id="RU363013"/>
    </source>
</evidence>
<comment type="pathway">
    <text evidence="4">Carbohydrate degradation; glycolysis; D-glyceraldehyde 3-phosphate from glycerone phosphate: step 1/1.</text>
</comment>
<dbReference type="GO" id="GO:0019563">
    <property type="term" value="P:glycerol catabolic process"/>
    <property type="evidence" value="ECO:0007669"/>
    <property type="project" value="TreeGrafter"/>
</dbReference>
<comment type="pathway">
    <text evidence="4">Carbohydrate biosynthesis; gluconeogenesis.</text>
</comment>
<dbReference type="PROSITE" id="PS51440">
    <property type="entry name" value="TIM_2"/>
    <property type="match status" value="1"/>
</dbReference>
<name>A0A5J4YZW8_PORPP</name>
<comment type="catalytic activity">
    <reaction evidence="4">
        <text>D-glyceraldehyde 3-phosphate = dihydroxyacetone phosphate</text>
        <dbReference type="Rhea" id="RHEA:18585"/>
        <dbReference type="ChEBI" id="CHEBI:57642"/>
        <dbReference type="ChEBI" id="CHEBI:59776"/>
        <dbReference type="EC" id="5.3.1.1"/>
    </reaction>
</comment>
<dbReference type="InterPro" id="IPR000652">
    <property type="entry name" value="Triosephosphate_isomerase"/>
</dbReference>
<dbReference type="GO" id="GO:0006096">
    <property type="term" value="P:glycolytic process"/>
    <property type="evidence" value="ECO:0007669"/>
    <property type="project" value="UniProtKB-UniPathway"/>
</dbReference>
<keyword evidence="4" id="KW-0324">Glycolysis</keyword>